<keyword evidence="1" id="KW-0812">Transmembrane</keyword>
<dbReference type="EMBL" id="ML145090">
    <property type="protein sequence ID" value="TBU63364.1"/>
    <property type="molecule type" value="Genomic_DNA"/>
</dbReference>
<feature type="transmembrane region" description="Helical" evidence="1">
    <location>
        <begin position="158"/>
        <end position="178"/>
    </location>
</feature>
<feature type="transmembrane region" description="Helical" evidence="1">
    <location>
        <begin position="190"/>
        <end position="211"/>
    </location>
</feature>
<keyword evidence="1" id="KW-1133">Transmembrane helix</keyword>
<dbReference type="OMA" id="ECHPAHA"/>
<feature type="transmembrane region" description="Helical" evidence="1">
    <location>
        <begin position="237"/>
        <end position="260"/>
    </location>
</feature>
<keyword evidence="1" id="KW-0472">Membrane</keyword>
<name>A0A4Q9NPA4_9APHY</name>
<dbReference type="Proteomes" id="UP000292957">
    <property type="component" value="Unassembled WGS sequence"/>
</dbReference>
<evidence type="ECO:0000313" key="4">
    <source>
        <dbReference type="Proteomes" id="UP000292082"/>
    </source>
</evidence>
<dbReference type="Proteomes" id="UP000292082">
    <property type="component" value="Unassembled WGS sequence"/>
</dbReference>
<sequence length="305" mass="33732">MEYRYWGFIEGHPAHQAISTETRKEAMDALQWSYTDSLLPSARPAPPPFAPQECQELMNMLRSFDSNSTNVMVVQTRIVSRVLLRIAQWRQIYFRPNKPLPKDAIKGVTEPRRKPFIRAITDFVIGCLFLGIPYLFIGRTHGTTFDEESGLYSAGPMLMISACACLVAAVILSASVTLLSLPHLDDIPRVAGFIAIVCSGASMVSAVLALFRYKTEMDRTVYYLGGEGMMVLSRRSVIFSLPLVFLAWAIAAFMTGITLYSFRGASVANRGQITQPFAPYTHWAVVGTLGAIGGMLTIAAVFSRR</sequence>
<feature type="transmembrane region" description="Helical" evidence="1">
    <location>
        <begin position="280"/>
        <end position="302"/>
    </location>
</feature>
<protein>
    <submittedName>
        <fullName evidence="3">Uncharacterized protein</fullName>
    </submittedName>
</protein>
<proteinExistence type="predicted"/>
<dbReference type="OrthoDB" id="3245306at2759"/>
<dbReference type="AlphaFoldDB" id="A0A4Q9NPA4"/>
<evidence type="ECO:0000256" key="1">
    <source>
        <dbReference type="SAM" id="Phobius"/>
    </source>
</evidence>
<reference evidence="3 4" key="1">
    <citation type="submission" date="2019-01" db="EMBL/GenBank/DDBJ databases">
        <title>Draft genome sequences of three monokaryotic isolates of the white-rot basidiomycete fungus Dichomitus squalens.</title>
        <authorList>
            <consortium name="DOE Joint Genome Institute"/>
            <person name="Lopez S.C."/>
            <person name="Andreopoulos B."/>
            <person name="Pangilinan J."/>
            <person name="Lipzen A."/>
            <person name="Riley R."/>
            <person name="Ahrendt S."/>
            <person name="Ng V."/>
            <person name="Barry K."/>
            <person name="Daum C."/>
            <person name="Grigoriev I.V."/>
            <person name="Hilden K.S."/>
            <person name="Makela M.R."/>
            <person name="de Vries R.P."/>
        </authorList>
    </citation>
    <scope>NUCLEOTIDE SEQUENCE [LARGE SCALE GENOMIC DNA]</scope>
    <source>
        <strain evidence="3 4">CBS 464.89</strain>
        <strain evidence="2">OM18370.1</strain>
    </source>
</reference>
<dbReference type="EMBL" id="ML143419">
    <property type="protein sequence ID" value="TBU28741.1"/>
    <property type="molecule type" value="Genomic_DNA"/>
</dbReference>
<organism evidence="3 4">
    <name type="scientific">Dichomitus squalens</name>
    <dbReference type="NCBI Taxonomy" id="114155"/>
    <lineage>
        <taxon>Eukaryota</taxon>
        <taxon>Fungi</taxon>
        <taxon>Dikarya</taxon>
        <taxon>Basidiomycota</taxon>
        <taxon>Agaricomycotina</taxon>
        <taxon>Agaricomycetes</taxon>
        <taxon>Polyporales</taxon>
        <taxon>Polyporaceae</taxon>
        <taxon>Dichomitus</taxon>
    </lineage>
</organism>
<evidence type="ECO:0000313" key="3">
    <source>
        <dbReference type="EMBL" id="TBU63364.1"/>
    </source>
</evidence>
<evidence type="ECO:0000313" key="2">
    <source>
        <dbReference type="EMBL" id="TBU28741.1"/>
    </source>
</evidence>
<dbReference type="STRING" id="114155.A0A4Q9NPA4"/>
<accession>A0A4Q9NPA4</accession>
<gene>
    <name evidence="3" type="ORF">BD310DRAFT_809000</name>
    <name evidence="2" type="ORF">BD311DRAFT_778084</name>
</gene>
<feature type="transmembrane region" description="Helical" evidence="1">
    <location>
        <begin position="116"/>
        <end position="137"/>
    </location>
</feature>
<keyword evidence="4" id="KW-1185">Reference proteome</keyword>